<keyword evidence="3" id="KW-1185">Reference proteome</keyword>
<evidence type="ECO:0000256" key="1">
    <source>
        <dbReference type="SAM" id="MobiDB-lite"/>
    </source>
</evidence>
<accession>A0AAE0N861</accession>
<evidence type="ECO:0000313" key="2">
    <source>
        <dbReference type="EMBL" id="KAK3373633.1"/>
    </source>
</evidence>
<dbReference type="AlphaFoldDB" id="A0AAE0N861"/>
<dbReference type="Proteomes" id="UP001287356">
    <property type="component" value="Unassembled WGS sequence"/>
</dbReference>
<reference evidence="2" key="2">
    <citation type="submission" date="2023-06" db="EMBL/GenBank/DDBJ databases">
        <authorList>
            <consortium name="Lawrence Berkeley National Laboratory"/>
            <person name="Haridas S."/>
            <person name="Hensen N."/>
            <person name="Bonometti L."/>
            <person name="Westerberg I."/>
            <person name="Brannstrom I.O."/>
            <person name="Guillou S."/>
            <person name="Cros-Aarteil S."/>
            <person name="Calhoun S."/>
            <person name="Kuo A."/>
            <person name="Mondo S."/>
            <person name="Pangilinan J."/>
            <person name="Riley R."/>
            <person name="Labutti K."/>
            <person name="Andreopoulos B."/>
            <person name="Lipzen A."/>
            <person name="Chen C."/>
            <person name="Yanf M."/>
            <person name="Daum C."/>
            <person name="Ng V."/>
            <person name="Clum A."/>
            <person name="Steindorff A."/>
            <person name="Ohm R."/>
            <person name="Martin F."/>
            <person name="Silar P."/>
            <person name="Natvig D."/>
            <person name="Lalanne C."/>
            <person name="Gautier V."/>
            <person name="Ament-Velasquez S.L."/>
            <person name="Kruys A."/>
            <person name="Hutchinson M.I."/>
            <person name="Powell A.J."/>
            <person name="Barry K."/>
            <person name="Miller A.N."/>
            <person name="Grigoriev I.V."/>
            <person name="Debuchy R."/>
            <person name="Gladieux P."/>
            <person name="Thoren M.H."/>
            <person name="Johannesson H."/>
        </authorList>
    </citation>
    <scope>NUCLEOTIDE SEQUENCE</scope>
    <source>
        <strain evidence="2">CBS 958.72</strain>
    </source>
</reference>
<feature type="region of interest" description="Disordered" evidence="1">
    <location>
        <begin position="42"/>
        <end position="61"/>
    </location>
</feature>
<organism evidence="2 3">
    <name type="scientific">Lasiosphaeria ovina</name>
    <dbReference type="NCBI Taxonomy" id="92902"/>
    <lineage>
        <taxon>Eukaryota</taxon>
        <taxon>Fungi</taxon>
        <taxon>Dikarya</taxon>
        <taxon>Ascomycota</taxon>
        <taxon>Pezizomycotina</taxon>
        <taxon>Sordariomycetes</taxon>
        <taxon>Sordariomycetidae</taxon>
        <taxon>Sordariales</taxon>
        <taxon>Lasiosphaeriaceae</taxon>
        <taxon>Lasiosphaeria</taxon>
    </lineage>
</organism>
<protein>
    <submittedName>
        <fullName evidence="2">Uncharacterized protein</fullName>
    </submittedName>
</protein>
<evidence type="ECO:0000313" key="3">
    <source>
        <dbReference type="Proteomes" id="UP001287356"/>
    </source>
</evidence>
<reference evidence="2" key="1">
    <citation type="journal article" date="2023" name="Mol. Phylogenet. Evol.">
        <title>Genome-scale phylogeny and comparative genomics of the fungal order Sordariales.</title>
        <authorList>
            <person name="Hensen N."/>
            <person name="Bonometti L."/>
            <person name="Westerberg I."/>
            <person name="Brannstrom I.O."/>
            <person name="Guillou S."/>
            <person name="Cros-Aarteil S."/>
            <person name="Calhoun S."/>
            <person name="Haridas S."/>
            <person name="Kuo A."/>
            <person name="Mondo S."/>
            <person name="Pangilinan J."/>
            <person name="Riley R."/>
            <person name="LaButti K."/>
            <person name="Andreopoulos B."/>
            <person name="Lipzen A."/>
            <person name="Chen C."/>
            <person name="Yan M."/>
            <person name="Daum C."/>
            <person name="Ng V."/>
            <person name="Clum A."/>
            <person name="Steindorff A."/>
            <person name="Ohm R.A."/>
            <person name="Martin F."/>
            <person name="Silar P."/>
            <person name="Natvig D.O."/>
            <person name="Lalanne C."/>
            <person name="Gautier V."/>
            <person name="Ament-Velasquez S.L."/>
            <person name="Kruys A."/>
            <person name="Hutchinson M.I."/>
            <person name="Powell A.J."/>
            <person name="Barry K."/>
            <person name="Miller A.N."/>
            <person name="Grigoriev I.V."/>
            <person name="Debuchy R."/>
            <person name="Gladieux P."/>
            <person name="Hiltunen Thoren M."/>
            <person name="Johannesson H."/>
        </authorList>
    </citation>
    <scope>NUCLEOTIDE SEQUENCE</scope>
    <source>
        <strain evidence="2">CBS 958.72</strain>
    </source>
</reference>
<comment type="caution">
    <text evidence="2">The sequence shown here is derived from an EMBL/GenBank/DDBJ whole genome shotgun (WGS) entry which is preliminary data.</text>
</comment>
<sequence length="110" mass="12309">MCRLWRSTHTPLAVVVVLLNATLELHDTLLATILLYFPSHSHSSTKPHRDQTALLGTPNQPTVVRRSFPQAFLLRTPDSSVSPCFCNDIACVPRTPWPNPNSQSSLARRH</sequence>
<gene>
    <name evidence="2" type="ORF">B0T24DRAFT_270936</name>
</gene>
<proteinExistence type="predicted"/>
<dbReference type="EMBL" id="JAULSN010000004">
    <property type="protein sequence ID" value="KAK3373633.1"/>
    <property type="molecule type" value="Genomic_DNA"/>
</dbReference>
<name>A0AAE0N861_9PEZI</name>